<dbReference type="InterPro" id="IPR014825">
    <property type="entry name" value="DNA_alkylation"/>
</dbReference>
<dbReference type="STRING" id="415015.SAMN05660462_00462"/>
<dbReference type="PANTHER" id="PTHR34070">
    <property type="entry name" value="ARMADILLO-TYPE FOLD"/>
    <property type="match status" value="1"/>
</dbReference>
<dbReference type="Gene3D" id="1.20.1660.10">
    <property type="entry name" value="Hypothetical protein (EF3068)"/>
    <property type="match status" value="1"/>
</dbReference>
<reference evidence="1 2" key="1">
    <citation type="submission" date="2016-10" db="EMBL/GenBank/DDBJ databases">
        <authorList>
            <person name="de Groot N.N."/>
        </authorList>
    </citation>
    <scope>NUCLEOTIDE SEQUENCE [LARGE SCALE GENOMIC DNA]</scope>
    <source>
        <strain evidence="1 2">DSM 21650</strain>
    </source>
</reference>
<proteinExistence type="predicted"/>
<evidence type="ECO:0000313" key="2">
    <source>
        <dbReference type="Proteomes" id="UP000198625"/>
    </source>
</evidence>
<protein>
    <submittedName>
        <fullName evidence="1">DNA-7-methylguanine glycosylase</fullName>
    </submittedName>
</protein>
<dbReference type="PANTHER" id="PTHR34070:SF1">
    <property type="entry name" value="DNA ALKYLATION REPAIR PROTEIN"/>
    <property type="match status" value="1"/>
</dbReference>
<dbReference type="Pfam" id="PF08713">
    <property type="entry name" value="DNA_alkylation"/>
    <property type="match status" value="1"/>
</dbReference>
<sequence>MDIFKLFYDNRNEEQAEPMAKYMKNLFPFLGLKKPERGALSKDFFNKRKKDSEIDWDFIFKCYHMSEREFQYLAIDYMEKVINLFVPDDMDNIEKLLITKSWWDSVDAINKIVGHIAMKYPEVKEDVILQWIESDNIWLNRISIIFQLRYKENTDTSFLSKAILQNSQTGEFFIDKAIGWALREYSKTDRDWVKNFIESHYLSKLSIREGSKYI</sequence>
<gene>
    <name evidence="1" type="ORF">SAMN05660462_00462</name>
</gene>
<name>A0A1H3LC74_9FIRM</name>
<organism evidence="1 2">
    <name type="scientific">Proteiniborus ethanoligenes</name>
    <dbReference type="NCBI Taxonomy" id="415015"/>
    <lineage>
        <taxon>Bacteria</taxon>
        <taxon>Bacillati</taxon>
        <taxon>Bacillota</taxon>
        <taxon>Clostridia</taxon>
        <taxon>Eubacteriales</taxon>
        <taxon>Proteiniborus</taxon>
    </lineage>
</organism>
<keyword evidence="2" id="KW-1185">Reference proteome</keyword>
<dbReference type="AlphaFoldDB" id="A0A1H3LC74"/>
<evidence type="ECO:0000313" key="1">
    <source>
        <dbReference type="EMBL" id="SDY61544.1"/>
    </source>
</evidence>
<dbReference type="OrthoDB" id="9775346at2"/>
<accession>A0A1H3LC74</accession>
<dbReference type="InterPro" id="IPR016024">
    <property type="entry name" value="ARM-type_fold"/>
</dbReference>
<dbReference type="SUPFAM" id="SSF48371">
    <property type="entry name" value="ARM repeat"/>
    <property type="match status" value="1"/>
</dbReference>
<dbReference type="RefSeq" id="WP_091726662.1">
    <property type="nucleotide sequence ID" value="NZ_FNQE01000003.1"/>
</dbReference>
<dbReference type="Gene3D" id="1.25.40.290">
    <property type="entry name" value="ARM repeat domains"/>
    <property type="match status" value="1"/>
</dbReference>
<dbReference type="Proteomes" id="UP000198625">
    <property type="component" value="Unassembled WGS sequence"/>
</dbReference>
<dbReference type="EMBL" id="FNQE01000003">
    <property type="protein sequence ID" value="SDY61544.1"/>
    <property type="molecule type" value="Genomic_DNA"/>
</dbReference>
<dbReference type="CDD" id="cd07064">
    <property type="entry name" value="AlkD_like_1"/>
    <property type="match status" value="1"/>
</dbReference>